<dbReference type="PANTHER" id="PTHR31170">
    <property type="entry name" value="BNAC04G53230D PROTEIN"/>
    <property type="match status" value="1"/>
</dbReference>
<protein>
    <submittedName>
        <fullName evidence="2">UPF0481 protein At3g47200</fullName>
    </submittedName>
</protein>
<dbReference type="EMBL" id="GDJX01011957">
    <property type="protein sequence ID" value="JAT55979.1"/>
    <property type="molecule type" value="Transcribed_RNA"/>
</dbReference>
<feature type="non-terminal residue" evidence="2">
    <location>
        <position position="426"/>
    </location>
</feature>
<gene>
    <name evidence="2" type="primary">At3g47200_12</name>
    <name evidence="2" type="ORF">g.16574</name>
</gene>
<keyword evidence="1" id="KW-1133">Transmembrane helix</keyword>
<organism evidence="2">
    <name type="scientific">Anthurium amnicola</name>
    <dbReference type="NCBI Taxonomy" id="1678845"/>
    <lineage>
        <taxon>Eukaryota</taxon>
        <taxon>Viridiplantae</taxon>
        <taxon>Streptophyta</taxon>
        <taxon>Embryophyta</taxon>
        <taxon>Tracheophyta</taxon>
        <taxon>Spermatophyta</taxon>
        <taxon>Magnoliopsida</taxon>
        <taxon>Liliopsida</taxon>
        <taxon>Araceae</taxon>
        <taxon>Pothoideae</taxon>
        <taxon>Potheae</taxon>
        <taxon>Anthurium</taxon>
    </lineage>
</organism>
<accession>A0A1D1YMV8</accession>
<proteinExistence type="predicted"/>
<dbReference type="Pfam" id="PF03140">
    <property type="entry name" value="DUF247"/>
    <property type="match status" value="1"/>
</dbReference>
<reference evidence="2" key="1">
    <citation type="submission" date="2015-07" db="EMBL/GenBank/DDBJ databases">
        <title>Transcriptome Assembly of Anthurium amnicola.</title>
        <authorList>
            <person name="Suzuki J."/>
        </authorList>
    </citation>
    <scope>NUCLEOTIDE SEQUENCE</scope>
</reference>
<evidence type="ECO:0000256" key="1">
    <source>
        <dbReference type="SAM" id="Phobius"/>
    </source>
</evidence>
<dbReference type="PANTHER" id="PTHR31170:SF25">
    <property type="entry name" value="BNAA09G04570D PROTEIN"/>
    <property type="match status" value="1"/>
</dbReference>
<evidence type="ECO:0000313" key="2">
    <source>
        <dbReference type="EMBL" id="JAT55979.1"/>
    </source>
</evidence>
<dbReference type="AlphaFoldDB" id="A0A1D1YMV8"/>
<dbReference type="InterPro" id="IPR004158">
    <property type="entry name" value="DUF247_pln"/>
</dbReference>
<sequence>MVDPVESADDGPEHLAHVVLEMGMTTFSSVADQGGHLPLAAANFPKNNGRSTATAIDIPVLASMDPLVDHLGRKLKGLTSGGTSPADRPSICRVHPSIRDQEPDAYTPKLVSIGPLHHGEKILLPMEQVKLVYLRDLLGRSPENQLGSYVEAVRECEHRARTRYAEEVKLTRDEFVEMMVVDGCFIIEYLVKRVLKETSATVPLSGVRWGFSHLRRDLLLLENQVPFFVLVKLFKQSSVPFYGTRKEPLSLIEIALRFLEFKLPKEEWPPVEDVFHLLHLQHMCMNPIRIAEEPVHYSCRQLVCYPFKMVASLVSLLFFGLLYLVLIREWQRCFVPTNKSKVPRMIPSATELREAGIQFKRKDLHQGKVSYFLKVSFTDGTLEIPSVKVEESTSSKHRNLIALEQCFPHVGSHFTSYGVFMDNIIN</sequence>
<keyword evidence="1" id="KW-0812">Transmembrane</keyword>
<feature type="transmembrane region" description="Helical" evidence="1">
    <location>
        <begin position="305"/>
        <end position="326"/>
    </location>
</feature>
<name>A0A1D1YMV8_9ARAE</name>
<keyword evidence="1" id="KW-0472">Membrane</keyword>